<dbReference type="SUPFAM" id="SSF58100">
    <property type="entry name" value="Bacterial hemolysins"/>
    <property type="match status" value="1"/>
</dbReference>
<evidence type="ECO:0000313" key="3">
    <source>
        <dbReference type="Proteomes" id="UP000053593"/>
    </source>
</evidence>
<dbReference type="OrthoDB" id="3059742at2759"/>
<dbReference type="HOGENOM" id="CLU_674478_0_0_1"/>
<dbReference type="AlphaFoldDB" id="A0A0D0BT74"/>
<feature type="coiled-coil region" evidence="1">
    <location>
        <begin position="321"/>
        <end position="358"/>
    </location>
</feature>
<reference evidence="2 3" key="1">
    <citation type="submission" date="2014-04" db="EMBL/GenBank/DDBJ databases">
        <title>Evolutionary Origins and Diversification of the Mycorrhizal Mutualists.</title>
        <authorList>
            <consortium name="DOE Joint Genome Institute"/>
            <consortium name="Mycorrhizal Genomics Consortium"/>
            <person name="Kohler A."/>
            <person name="Kuo A."/>
            <person name="Nagy L.G."/>
            <person name="Floudas D."/>
            <person name="Copeland A."/>
            <person name="Barry K.W."/>
            <person name="Cichocki N."/>
            <person name="Veneault-Fourrey C."/>
            <person name="LaButti K."/>
            <person name="Lindquist E.A."/>
            <person name="Lipzen A."/>
            <person name="Lundell T."/>
            <person name="Morin E."/>
            <person name="Murat C."/>
            <person name="Riley R."/>
            <person name="Ohm R."/>
            <person name="Sun H."/>
            <person name="Tunlid A."/>
            <person name="Henrissat B."/>
            <person name="Grigoriev I.V."/>
            <person name="Hibbett D.S."/>
            <person name="Martin F."/>
        </authorList>
    </citation>
    <scope>NUCLEOTIDE SEQUENCE [LARGE SCALE GENOMIC DNA]</scope>
    <source>
        <strain evidence="2 3">FD-317 M1</strain>
    </source>
</reference>
<sequence length="437" mass="48931">MAQTRLLIPAIPINNIQSKVLKGISNSGLKQFLTTTQWSFPQKDAMYTFEKVCLDPTLAEAFQEKFSQELKKNETREFMDQELEALTETVLRIKQDFEQVSGNLLRLDERNIKNKQAGWSGVNRMMPPIPLHQEWKKFQKEQQKRPFIRSYVRLIVLTKSFTSLTYRKGYRKVILEMAANSSISKDDVLTELHDFIEVIERLRSEGAQLSDNFDGLRSEIGNFKSLMQITIGDSIENDDPEIQDVEGKIQGVQAELAKYQAMATAGWVSLGKAVTTGAGIGMATGLGLAAMTPVGYILAVIEAAHAALGGLISGIVNEVKKKKFQYQLSQLHKRLDILKNQQKDINALKTLFAKTEGQVTDICNSINTIARIWAILKLEANTLKSALDDSTIARTKPGLIAQIKLAQAQCEVLEAHLQTYATKMATVDTDYQALIQY</sequence>
<feature type="coiled-coil region" evidence="1">
    <location>
        <begin position="199"/>
        <end position="262"/>
    </location>
</feature>
<evidence type="ECO:0000256" key="1">
    <source>
        <dbReference type="SAM" id="Coils"/>
    </source>
</evidence>
<keyword evidence="1" id="KW-0175">Coiled coil</keyword>
<organism evidence="2 3">
    <name type="scientific">Collybiopsis luxurians FD-317 M1</name>
    <dbReference type="NCBI Taxonomy" id="944289"/>
    <lineage>
        <taxon>Eukaryota</taxon>
        <taxon>Fungi</taxon>
        <taxon>Dikarya</taxon>
        <taxon>Basidiomycota</taxon>
        <taxon>Agaricomycotina</taxon>
        <taxon>Agaricomycetes</taxon>
        <taxon>Agaricomycetidae</taxon>
        <taxon>Agaricales</taxon>
        <taxon>Marasmiineae</taxon>
        <taxon>Omphalotaceae</taxon>
        <taxon>Collybiopsis</taxon>
        <taxon>Collybiopsis luxurians</taxon>
    </lineage>
</organism>
<gene>
    <name evidence="2" type="ORF">GYMLUDRAFT_60600</name>
</gene>
<name>A0A0D0BT74_9AGAR</name>
<dbReference type="Proteomes" id="UP000053593">
    <property type="component" value="Unassembled WGS sequence"/>
</dbReference>
<accession>A0A0D0BT74</accession>
<dbReference type="Gene3D" id="1.20.1170.10">
    <property type="match status" value="1"/>
</dbReference>
<protein>
    <submittedName>
        <fullName evidence="2">Uncharacterized protein</fullName>
    </submittedName>
</protein>
<proteinExistence type="predicted"/>
<keyword evidence="3" id="KW-1185">Reference proteome</keyword>
<evidence type="ECO:0000313" key="2">
    <source>
        <dbReference type="EMBL" id="KIK58551.1"/>
    </source>
</evidence>
<dbReference type="EMBL" id="KN834784">
    <property type="protein sequence ID" value="KIK58551.1"/>
    <property type="molecule type" value="Genomic_DNA"/>
</dbReference>